<name>A0A9X7FTP0_BACTU</name>
<evidence type="ECO:0000313" key="2">
    <source>
        <dbReference type="EMBL" id="PFT38511.1"/>
    </source>
</evidence>
<sequence>MQIITLETYKRVQGKKRHRKKNLNYAVGDHQEDFKTEKESAKKWIESHKLALDQNLTSAQRESIKNLHTPGEDYDLNKVLKDTGGNIDSLPIIDNDGEQDDSSKALIEMYKTDIQHINKAFNHASGKIPGKMYVYKELDMLDFGYDVPISEIDDNELTKEFEKNYTSGLFSEYLKVKPYYQKKPDNNINIYRRILLKLSLPIGTKVIPGDNETLYLPRQNGINITKMSKQNFYNQDVLQIEANFVHENEIKNDITKLQKKMNSDWNVSLDLPDDYEIVEFRMSDKYVSGSIAHMNTAIKDVLEINPNFARDISRFIKEKNGKIIFTDQLLGYLEGIQYDNITPERIEKANTSAGITNNLNRVIGINGRIANTQVKAYDQLSRILYHEMTHLGDSKLGLEYFGRGNFSTQDKDFLELYEKDKDKLIDPFFDYAKMNPSEYFAEVHSFIYSDIKINGESLSDIVADLIPDTVLFITELFPYSVRYNKLNCRNNY</sequence>
<dbReference type="InterPro" id="IPR003540">
    <property type="entry name" value="ADP-ribosyltransferase"/>
</dbReference>
<dbReference type="Gene3D" id="3.90.176.10">
    <property type="entry name" value="Toxin ADP-ribosyltransferase, Chain A, domain 1"/>
    <property type="match status" value="1"/>
</dbReference>
<dbReference type="EMBL" id="NVCO01000094">
    <property type="protein sequence ID" value="PFT38511.1"/>
    <property type="molecule type" value="Genomic_DNA"/>
</dbReference>
<gene>
    <name evidence="2" type="ORF">COK72_25845</name>
</gene>
<dbReference type="PROSITE" id="PS51995">
    <property type="entry name" value="ATLF"/>
    <property type="match status" value="1"/>
</dbReference>
<dbReference type="InterPro" id="IPR024079">
    <property type="entry name" value="MetalloPept_cat_dom_sf"/>
</dbReference>
<protein>
    <recommendedName>
        <fullName evidence="1">ATLF-like domain-containing protein</fullName>
    </recommendedName>
</protein>
<dbReference type="PROSITE" id="PS51996">
    <property type="entry name" value="TR_MART"/>
    <property type="match status" value="1"/>
</dbReference>
<feature type="domain" description="ATLF-like" evidence="1">
    <location>
        <begin position="275"/>
        <end position="478"/>
    </location>
</feature>
<dbReference type="Pfam" id="PF03496">
    <property type="entry name" value="ADPrib_exo_Tox"/>
    <property type="match status" value="1"/>
</dbReference>
<dbReference type="GO" id="GO:0008237">
    <property type="term" value="F:metallopeptidase activity"/>
    <property type="evidence" value="ECO:0007669"/>
    <property type="project" value="InterPro"/>
</dbReference>
<evidence type="ECO:0000313" key="3">
    <source>
        <dbReference type="Proteomes" id="UP000226106"/>
    </source>
</evidence>
<proteinExistence type="predicted"/>
<dbReference type="AlphaFoldDB" id="A0A9X7FTP0"/>
<reference evidence="2 3" key="1">
    <citation type="submission" date="2017-09" db="EMBL/GenBank/DDBJ databases">
        <title>Large-scale bioinformatics analysis of Bacillus genomes uncovers conserved roles of natural products in bacterial physiology.</title>
        <authorList>
            <consortium name="Agbiome Team Llc"/>
            <person name="Bleich R.M."/>
            <person name="Grubbs K.J."/>
            <person name="Santa Maria K.C."/>
            <person name="Allen S.E."/>
            <person name="Farag S."/>
            <person name="Shank E.A."/>
            <person name="Bowers A."/>
        </authorList>
    </citation>
    <scope>NUCLEOTIDE SEQUENCE [LARGE SCALE GENOMIC DNA]</scope>
    <source>
        <strain evidence="2 3">AFS065400</strain>
    </source>
</reference>
<comment type="caution">
    <text evidence="2">The sequence shown here is derived from an EMBL/GenBank/DDBJ whole genome shotgun (WGS) entry which is preliminary data.</text>
</comment>
<dbReference type="InterPro" id="IPR047568">
    <property type="entry name" value="ATLF-like_dom"/>
</dbReference>
<dbReference type="Gene3D" id="3.40.390.10">
    <property type="entry name" value="Collagenase (Catalytic Domain)"/>
    <property type="match status" value="1"/>
</dbReference>
<accession>A0A9X7FTP0</accession>
<organism evidence="2 3">
    <name type="scientific">Bacillus thuringiensis</name>
    <dbReference type="NCBI Taxonomy" id="1428"/>
    <lineage>
        <taxon>Bacteria</taxon>
        <taxon>Bacillati</taxon>
        <taxon>Bacillota</taxon>
        <taxon>Bacilli</taxon>
        <taxon>Bacillales</taxon>
        <taxon>Bacillaceae</taxon>
        <taxon>Bacillus</taxon>
        <taxon>Bacillus cereus group</taxon>
    </lineage>
</organism>
<dbReference type="Proteomes" id="UP000226106">
    <property type="component" value="Unassembled WGS sequence"/>
</dbReference>
<evidence type="ECO:0000259" key="1">
    <source>
        <dbReference type="PROSITE" id="PS51995"/>
    </source>
</evidence>
<dbReference type="SUPFAM" id="SSF55486">
    <property type="entry name" value="Metalloproteases ('zincins'), catalytic domain"/>
    <property type="match status" value="1"/>
</dbReference>
<dbReference type="RefSeq" id="WP_098641049.1">
    <property type="nucleotide sequence ID" value="NZ_NVCO01000094.1"/>
</dbReference>
<dbReference type="SUPFAM" id="SSF56399">
    <property type="entry name" value="ADP-ribosylation"/>
    <property type="match status" value="1"/>
</dbReference>